<keyword evidence="1 4" id="KW-0489">Methyltransferase</keyword>
<evidence type="ECO:0000256" key="2">
    <source>
        <dbReference type="ARBA" id="ARBA00022679"/>
    </source>
</evidence>
<reference evidence="4" key="1">
    <citation type="submission" date="2019-08" db="EMBL/GenBank/DDBJ databases">
        <authorList>
            <person name="Kucharzyk K."/>
            <person name="Murdoch R.W."/>
            <person name="Higgins S."/>
            <person name="Loffler F."/>
        </authorList>
    </citation>
    <scope>NUCLEOTIDE SEQUENCE</scope>
</reference>
<gene>
    <name evidence="4" type="primary">rlmL_37</name>
    <name evidence="4" type="ORF">SDC9_145869</name>
</gene>
<dbReference type="SUPFAM" id="SSF53335">
    <property type="entry name" value="S-adenosyl-L-methionine-dependent methyltransferases"/>
    <property type="match status" value="1"/>
</dbReference>
<dbReference type="EMBL" id="VSSQ01044821">
    <property type="protein sequence ID" value="MPM98681.1"/>
    <property type="molecule type" value="Genomic_DNA"/>
</dbReference>
<dbReference type="GO" id="GO:0070043">
    <property type="term" value="F:rRNA (guanine-N7-)-methyltransferase activity"/>
    <property type="evidence" value="ECO:0007669"/>
    <property type="project" value="TreeGrafter"/>
</dbReference>
<accession>A0A645EBH5</accession>
<sequence>MLGAIEDHFKQPSVKKADDKEKQIVLVRLVNDVCTISIDSSGELLHRRGYRQAVAKAPLRETLAAGLLLSTGWDGTTPFVDPFCGSGTLPIEAALIARHVAPGINRFYTFEKWPIFEGDKFKTLVEEARKAILPSAPALYGSDRDQGAIEMASANAARTGVLTDIRFACHAISDLPVFAGPGLLVTNPPYGFRVTSNKDLRNLYASFGKLLREKYSGWQVGILCSEPPLIHALELGAPVSTLSILNGGIPVKFYQYKIS</sequence>
<feature type="domain" description="Ribosomal RNA large subunit methyltransferase K/L-like methyltransferase" evidence="3">
    <location>
        <begin position="48"/>
        <end position="234"/>
    </location>
</feature>
<dbReference type="EC" id="2.1.1.173" evidence="4"/>
<organism evidence="4">
    <name type="scientific">bioreactor metagenome</name>
    <dbReference type="NCBI Taxonomy" id="1076179"/>
    <lineage>
        <taxon>unclassified sequences</taxon>
        <taxon>metagenomes</taxon>
        <taxon>ecological metagenomes</taxon>
    </lineage>
</organism>
<evidence type="ECO:0000256" key="1">
    <source>
        <dbReference type="ARBA" id="ARBA00022603"/>
    </source>
</evidence>
<dbReference type="GO" id="GO:0052915">
    <property type="term" value="F:23S rRNA (guanine(2445)-N(2))-methyltransferase activity"/>
    <property type="evidence" value="ECO:0007669"/>
    <property type="project" value="UniProtKB-EC"/>
</dbReference>
<dbReference type="Gene3D" id="3.40.50.150">
    <property type="entry name" value="Vaccinia Virus protein VP39"/>
    <property type="match status" value="1"/>
</dbReference>
<dbReference type="Gene3D" id="3.30.2130.30">
    <property type="match status" value="1"/>
</dbReference>
<dbReference type="InterPro" id="IPR000241">
    <property type="entry name" value="RlmKL-like_Mtase"/>
</dbReference>
<proteinExistence type="predicted"/>
<evidence type="ECO:0000259" key="3">
    <source>
        <dbReference type="Pfam" id="PF01170"/>
    </source>
</evidence>
<dbReference type="PANTHER" id="PTHR47313">
    <property type="entry name" value="RIBOSOMAL RNA LARGE SUBUNIT METHYLTRANSFERASE K/L"/>
    <property type="match status" value="1"/>
</dbReference>
<dbReference type="InterPro" id="IPR053943">
    <property type="entry name" value="RlmKL-like_Mtase_CS"/>
</dbReference>
<dbReference type="AlphaFoldDB" id="A0A645EBH5"/>
<dbReference type="InterPro" id="IPR029063">
    <property type="entry name" value="SAM-dependent_MTases_sf"/>
</dbReference>
<protein>
    <submittedName>
        <fullName evidence="4">Ribosomal RNA large subunit methyltransferase L</fullName>
        <ecNumber evidence="4">2.1.1.173</ecNumber>
    </submittedName>
</protein>
<dbReference type="PANTHER" id="PTHR47313:SF1">
    <property type="entry name" value="RIBOSOMAL RNA LARGE SUBUNIT METHYLTRANSFERASE K_L"/>
    <property type="match status" value="1"/>
</dbReference>
<name>A0A645EBH5_9ZZZZ</name>
<dbReference type="PROSITE" id="PS01261">
    <property type="entry name" value="UPF0020"/>
    <property type="match status" value="1"/>
</dbReference>
<keyword evidence="2 4" id="KW-0808">Transferase</keyword>
<evidence type="ECO:0000313" key="4">
    <source>
        <dbReference type="EMBL" id="MPM98681.1"/>
    </source>
</evidence>
<comment type="caution">
    <text evidence="4">The sequence shown here is derived from an EMBL/GenBank/DDBJ whole genome shotgun (WGS) entry which is preliminary data.</text>
</comment>
<dbReference type="Pfam" id="PF01170">
    <property type="entry name" value="UPF0020"/>
    <property type="match status" value="1"/>
</dbReference>